<dbReference type="Proteomes" id="UP000027120">
    <property type="component" value="Unassembled WGS sequence"/>
</dbReference>
<accession>A0A067ETG8</accession>
<dbReference type="SMR" id="A0A067ETG8"/>
<organism evidence="1 2">
    <name type="scientific">Citrus sinensis</name>
    <name type="common">Sweet orange</name>
    <name type="synonym">Citrus aurantium var. sinensis</name>
    <dbReference type="NCBI Taxonomy" id="2711"/>
    <lineage>
        <taxon>Eukaryota</taxon>
        <taxon>Viridiplantae</taxon>
        <taxon>Streptophyta</taxon>
        <taxon>Embryophyta</taxon>
        <taxon>Tracheophyta</taxon>
        <taxon>Spermatophyta</taxon>
        <taxon>Magnoliopsida</taxon>
        <taxon>eudicotyledons</taxon>
        <taxon>Gunneridae</taxon>
        <taxon>Pentapetalae</taxon>
        <taxon>rosids</taxon>
        <taxon>malvids</taxon>
        <taxon>Sapindales</taxon>
        <taxon>Rutaceae</taxon>
        <taxon>Aurantioideae</taxon>
        <taxon>Citrus</taxon>
    </lineage>
</organism>
<evidence type="ECO:0000313" key="1">
    <source>
        <dbReference type="EMBL" id="KDO54176.1"/>
    </source>
</evidence>
<dbReference type="EMBL" id="KK785000">
    <property type="protein sequence ID" value="KDO54176.1"/>
    <property type="molecule type" value="Genomic_DNA"/>
</dbReference>
<dbReference type="PANTHER" id="PTHR47592">
    <property type="entry name" value="PBF68 PROTEIN"/>
    <property type="match status" value="1"/>
</dbReference>
<reference evidence="1 2" key="1">
    <citation type="submission" date="2014-04" db="EMBL/GenBank/DDBJ databases">
        <authorList>
            <consortium name="International Citrus Genome Consortium"/>
            <person name="Gmitter F."/>
            <person name="Chen C."/>
            <person name="Farmerie W."/>
            <person name="Harkins T."/>
            <person name="Desany B."/>
            <person name="Mohiuddin M."/>
            <person name="Kodira C."/>
            <person name="Borodovsky M."/>
            <person name="Lomsadze A."/>
            <person name="Burns P."/>
            <person name="Jenkins J."/>
            <person name="Prochnik S."/>
            <person name="Shu S."/>
            <person name="Chapman J."/>
            <person name="Pitluck S."/>
            <person name="Schmutz J."/>
            <person name="Rokhsar D."/>
        </authorList>
    </citation>
    <scope>NUCLEOTIDE SEQUENCE</scope>
</reference>
<gene>
    <name evidence="1" type="ORF">CISIN_1g039860mg</name>
</gene>
<keyword evidence="2" id="KW-1185">Reference proteome</keyword>
<proteinExistence type="predicted"/>
<dbReference type="AlphaFoldDB" id="A0A067ETG8"/>
<evidence type="ECO:0000313" key="2">
    <source>
        <dbReference type="Proteomes" id="UP000027120"/>
    </source>
</evidence>
<dbReference type="PANTHER" id="PTHR47592:SF27">
    <property type="entry name" value="OS08G0421700 PROTEIN"/>
    <property type="match status" value="1"/>
</dbReference>
<name>A0A067ETG8_CITSI</name>
<sequence>MLPQSSLLKTCRIPPKIELFYGENFKRCSLYDVYYPYKNAYEIWVLFKKKYVVEDAGTQQYYIGDFLHYSMVEEKYVSDQIHEYHILVNNIKKEEIFLLEQFKDYIKSSKHKKKQVSLEDVIIHIRIKEKNIIKDVYDKAKEFRSNANLIENTP</sequence>
<protein>
    <submittedName>
        <fullName evidence="1">Uncharacterized protein</fullName>
    </submittedName>
</protein>